<evidence type="ECO:0000259" key="1">
    <source>
        <dbReference type="Pfam" id="PF07238"/>
    </source>
</evidence>
<dbReference type="EMBL" id="OX458333">
    <property type="protein sequence ID" value="CAI8800959.1"/>
    <property type="molecule type" value="Genomic_DNA"/>
</dbReference>
<dbReference type="Pfam" id="PF07238">
    <property type="entry name" value="PilZ"/>
    <property type="match status" value="1"/>
</dbReference>
<evidence type="ECO:0000313" key="2">
    <source>
        <dbReference type="EMBL" id="CAI8800959.1"/>
    </source>
</evidence>
<sequence length="99" mass="11172">MLKYDEKRDFIRMRADCKMTFRLADTDIVYEGTCVNISGSGILFEADVPLEVGKAVEVHISPRNKITPPLTAYIETLRCTTDETNRYRIAGAIKGIKSE</sequence>
<dbReference type="SUPFAM" id="SSF141371">
    <property type="entry name" value="PilZ domain-like"/>
    <property type="match status" value="1"/>
</dbReference>
<proteinExistence type="predicted"/>
<accession>A0ABN8X0R3</accession>
<organism evidence="2 3">
    <name type="scientific">Methylocaldum szegediense</name>
    <dbReference type="NCBI Taxonomy" id="73780"/>
    <lineage>
        <taxon>Bacteria</taxon>
        <taxon>Pseudomonadati</taxon>
        <taxon>Pseudomonadota</taxon>
        <taxon>Gammaproteobacteria</taxon>
        <taxon>Methylococcales</taxon>
        <taxon>Methylococcaceae</taxon>
        <taxon>Methylocaldum</taxon>
    </lineage>
</organism>
<evidence type="ECO:0000313" key="3">
    <source>
        <dbReference type="Proteomes" id="UP001162030"/>
    </source>
</evidence>
<dbReference type="InterPro" id="IPR009875">
    <property type="entry name" value="PilZ_domain"/>
</dbReference>
<reference evidence="2 3" key="1">
    <citation type="submission" date="2023-03" db="EMBL/GenBank/DDBJ databases">
        <authorList>
            <person name="Pearce D."/>
        </authorList>
    </citation>
    <scope>NUCLEOTIDE SEQUENCE [LARGE SCALE GENOMIC DNA]</scope>
    <source>
        <strain evidence="2">Msz</strain>
    </source>
</reference>
<dbReference type="Proteomes" id="UP001162030">
    <property type="component" value="Chromosome"/>
</dbReference>
<keyword evidence="3" id="KW-1185">Reference proteome</keyword>
<gene>
    <name evidence="2" type="ORF">MSZNOR_1590</name>
</gene>
<feature type="domain" description="PilZ" evidence="1">
    <location>
        <begin position="6"/>
        <end position="87"/>
    </location>
</feature>
<name>A0ABN8X0R3_9GAMM</name>
<dbReference type="RefSeq" id="WP_026610801.1">
    <property type="nucleotide sequence ID" value="NZ_OX458333.1"/>
</dbReference>
<dbReference type="Gene3D" id="2.40.10.220">
    <property type="entry name" value="predicted glycosyltransferase like domains"/>
    <property type="match status" value="1"/>
</dbReference>
<protein>
    <submittedName>
        <fullName evidence="2">PilZ domain-containing protein</fullName>
    </submittedName>
</protein>